<dbReference type="AlphaFoldDB" id="A0ABD2JG72"/>
<proteinExistence type="predicted"/>
<gene>
    <name evidence="1" type="ORF">niasHT_024867</name>
</gene>
<organism evidence="1 2">
    <name type="scientific">Heterodera trifolii</name>
    <dbReference type="NCBI Taxonomy" id="157864"/>
    <lineage>
        <taxon>Eukaryota</taxon>
        <taxon>Metazoa</taxon>
        <taxon>Ecdysozoa</taxon>
        <taxon>Nematoda</taxon>
        <taxon>Chromadorea</taxon>
        <taxon>Rhabditida</taxon>
        <taxon>Tylenchina</taxon>
        <taxon>Tylenchomorpha</taxon>
        <taxon>Tylenchoidea</taxon>
        <taxon>Heteroderidae</taxon>
        <taxon>Heteroderinae</taxon>
        <taxon>Heterodera</taxon>
    </lineage>
</organism>
<sequence>MDLSFNSEKTPPKRAKRSPIQRLKAGETMIVELELRAQEGSTVTIVTKTDYVINGITKEMYFDFLGSKLALNETNFMPSKIENLRKGEKFIEVEAKLMRVQPVREVMVKGSEANVIDVWIIEGKNKARDVRVQIARKQTVLNLANRQDGTLCVDKEHKAQLIFPNSIQFDQKEEITLQSVNIDCNDAGVLTLTIYDNGAYKTHTEKTIQTHLSEVDYPPTE</sequence>
<keyword evidence="2" id="KW-1185">Reference proteome</keyword>
<dbReference type="EMBL" id="JBICBT010000979">
    <property type="protein sequence ID" value="KAL3089630.1"/>
    <property type="molecule type" value="Genomic_DNA"/>
</dbReference>
<protein>
    <submittedName>
        <fullName evidence="1">Uncharacterized protein</fullName>
    </submittedName>
</protein>
<evidence type="ECO:0000313" key="1">
    <source>
        <dbReference type="EMBL" id="KAL3089630.1"/>
    </source>
</evidence>
<evidence type="ECO:0000313" key="2">
    <source>
        <dbReference type="Proteomes" id="UP001620626"/>
    </source>
</evidence>
<dbReference type="Proteomes" id="UP001620626">
    <property type="component" value="Unassembled WGS sequence"/>
</dbReference>
<accession>A0ABD2JG72</accession>
<name>A0ABD2JG72_9BILA</name>
<reference evidence="1 2" key="1">
    <citation type="submission" date="2024-10" db="EMBL/GenBank/DDBJ databases">
        <authorList>
            <person name="Kim D."/>
        </authorList>
    </citation>
    <scope>NUCLEOTIDE SEQUENCE [LARGE SCALE GENOMIC DNA]</scope>
    <source>
        <strain evidence="1">BH-2024</strain>
    </source>
</reference>
<comment type="caution">
    <text evidence="1">The sequence shown here is derived from an EMBL/GenBank/DDBJ whole genome shotgun (WGS) entry which is preliminary data.</text>
</comment>